<accession>A0A9D4XS66</accession>
<dbReference type="Proteomes" id="UP001058974">
    <property type="component" value="Chromosome 3"/>
</dbReference>
<gene>
    <name evidence="2" type="ORF">KIW84_031402</name>
</gene>
<dbReference type="AlphaFoldDB" id="A0A9D4XS66"/>
<evidence type="ECO:0000313" key="2">
    <source>
        <dbReference type="EMBL" id="KAI5425577.1"/>
    </source>
</evidence>
<dbReference type="EMBL" id="JAMSHJ010000003">
    <property type="protein sequence ID" value="KAI5425577.1"/>
    <property type="molecule type" value="Genomic_DNA"/>
</dbReference>
<sequence>MTYAELYPSFVLKNLLQPRNPPQIPEPLSWWFKPELHCAFHQGAPGHDIENCYSLKYEVQKHMKNGMMSFEDRAPNVKSNPFPAHGLWWRCVALREKPAGKQEQQSRHRALFIPKEGKETLRVNLEKTWSRDQREWDRESVMRREASEPKTHTRRQTRSLNANHWTYISIRTKTHTGTRTPLDGLTSASKHTTTQNKDTGGRRVSIATTAREREGLNRNEGERKELVLVVSQTRQDIASRAYVSHLDMRIRVAVVRLNYSCWFVFFKWITSLRNLPDARPLETYSPVVEGVDVSLRGDNVCLCFRKAQARKEVLYEGTVLP</sequence>
<name>A0A9D4XS66_PEA</name>
<proteinExistence type="predicted"/>
<evidence type="ECO:0000313" key="3">
    <source>
        <dbReference type="Proteomes" id="UP001058974"/>
    </source>
</evidence>
<comment type="caution">
    <text evidence="2">The sequence shown here is derived from an EMBL/GenBank/DDBJ whole genome shotgun (WGS) entry which is preliminary data.</text>
</comment>
<reference evidence="2 3" key="1">
    <citation type="journal article" date="2022" name="Nat. Genet.">
        <title>Improved pea reference genome and pan-genome highlight genomic features and evolutionary characteristics.</title>
        <authorList>
            <person name="Yang T."/>
            <person name="Liu R."/>
            <person name="Luo Y."/>
            <person name="Hu S."/>
            <person name="Wang D."/>
            <person name="Wang C."/>
            <person name="Pandey M.K."/>
            <person name="Ge S."/>
            <person name="Xu Q."/>
            <person name="Li N."/>
            <person name="Li G."/>
            <person name="Huang Y."/>
            <person name="Saxena R.K."/>
            <person name="Ji Y."/>
            <person name="Li M."/>
            <person name="Yan X."/>
            <person name="He Y."/>
            <person name="Liu Y."/>
            <person name="Wang X."/>
            <person name="Xiang C."/>
            <person name="Varshney R.K."/>
            <person name="Ding H."/>
            <person name="Gao S."/>
            <person name="Zong X."/>
        </authorList>
    </citation>
    <scope>NUCLEOTIDE SEQUENCE [LARGE SCALE GENOMIC DNA]</scope>
    <source>
        <strain evidence="2 3">cv. Zhongwan 6</strain>
    </source>
</reference>
<dbReference type="Gramene" id="Psat03G0140200-T1">
    <property type="protein sequence ID" value="KAI5425577.1"/>
    <property type="gene ID" value="KIW84_031402"/>
</dbReference>
<feature type="compositionally biased region" description="Polar residues" evidence="1">
    <location>
        <begin position="186"/>
        <end position="198"/>
    </location>
</feature>
<dbReference type="PANTHER" id="PTHR32108">
    <property type="entry name" value="DNA-DIRECTED RNA POLYMERASE SUBUNIT ALPHA"/>
    <property type="match status" value="1"/>
</dbReference>
<organism evidence="2 3">
    <name type="scientific">Pisum sativum</name>
    <name type="common">Garden pea</name>
    <name type="synonym">Lathyrus oleraceus</name>
    <dbReference type="NCBI Taxonomy" id="3888"/>
    <lineage>
        <taxon>Eukaryota</taxon>
        <taxon>Viridiplantae</taxon>
        <taxon>Streptophyta</taxon>
        <taxon>Embryophyta</taxon>
        <taxon>Tracheophyta</taxon>
        <taxon>Spermatophyta</taxon>
        <taxon>Magnoliopsida</taxon>
        <taxon>eudicotyledons</taxon>
        <taxon>Gunneridae</taxon>
        <taxon>Pentapetalae</taxon>
        <taxon>rosids</taxon>
        <taxon>fabids</taxon>
        <taxon>Fabales</taxon>
        <taxon>Fabaceae</taxon>
        <taxon>Papilionoideae</taxon>
        <taxon>50 kb inversion clade</taxon>
        <taxon>NPAAA clade</taxon>
        <taxon>Hologalegina</taxon>
        <taxon>IRL clade</taxon>
        <taxon>Fabeae</taxon>
        <taxon>Lathyrus</taxon>
    </lineage>
</organism>
<feature type="region of interest" description="Disordered" evidence="1">
    <location>
        <begin position="176"/>
        <end position="203"/>
    </location>
</feature>
<keyword evidence="3" id="KW-1185">Reference proteome</keyword>
<evidence type="ECO:0000256" key="1">
    <source>
        <dbReference type="SAM" id="MobiDB-lite"/>
    </source>
</evidence>
<protein>
    <submittedName>
        <fullName evidence="2">Uncharacterized protein</fullName>
    </submittedName>
</protein>